<evidence type="ECO:0000256" key="8">
    <source>
        <dbReference type="ARBA" id="ARBA00023306"/>
    </source>
</evidence>
<dbReference type="AlphaFoldDB" id="A0A815MC61"/>
<gene>
    <name evidence="12" type="ORF">IZO911_LOCUS40383</name>
</gene>
<dbReference type="PANTHER" id="PTHR28618:SF1">
    <property type="entry name" value="CENTROSOMAL PROTEIN POC5"/>
    <property type="match status" value="1"/>
</dbReference>
<keyword evidence="5" id="KW-0677">Repeat</keyword>
<evidence type="ECO:0000256" key="3">
    <source>
        <dbReference type="ARBA" id="ARBA00014910"/>
    </source>
</evidence>
<evidence type="ECO:0000256" key="2">
    <source>
        <dbReference type="ARBA" id="ARBA00010411"/>
    </source>
</evidence>
<keyword evidence="8" id="KW-0131">Cell cycle</keyword>
<evidence type="ECO:0000256" key="10">
    <source>
        <dbReference type="ARBA" id="ARBA00049959"/>
    </source>
</evidence>
<keyword evidence="4" id="KW-0963">Cytoplasm</keyword>
<sequence>MSVTSGPPELPPDSPGSAVSSRLQNEYDDLLRRAIVISTNGLTTKVTMNQTALGLGQRPTNKKKIQVEDLIDLSSPETHRTDMSLSVIDTQQQQLSQIPSLQQLLSTAATGSLNEQQNIENSVTPRDCDDPIVHHLLRYSEFMSNNLESKPITEKMDHWYLDLKKNLMTEFDKLRLQFLEEAQQTTLREKQAQAKEYIRLNQDIKTMREMLTHYEHTIDQKDQTEKNLNKALDLLYNKTVAYRRYYEWRIVHIEKQRQQYALTLAKRFYEDKMKRNEYDDLLRRAIVISTNGLTTKVTMNQAALGLGKRPTNKKKIQVEDLIDLSSPETHRTDMSLSVIDTQRQQLSQIPSLQQLLSTAATGSLNEQQNIENSVTPRDCDDPIVHHLLRYSEFMSNNLESKPITEKMDHWYLDLKKNLMTEFDKLRLQFLEEAQQTTLREKQAQAKEYIRLNQDIKTMREMLTHYEHTIDQKDQTEKNLNKALDLLYNKTVAYRRYYEWRIVHIEKQRQQYALTLAKRFYEDKMKRVCFISIEF</sequence>
<dbReference type="GO" id="GO:0005814">
    <property type="term" value="C:centriole"/>
    <property type="evidence" value="ECO:0007669"/>
    <property type="project" value="UniProtKB-SubCell"/>
</dbReference>
<evidence type="ECO:0000256" key="5">
    <source>
        <dbReference type="ARBA" id="ARBA00022737"/>
    </source>
</evidence>
<organism evidence="12 13">
    <name type="scientific">Adineta steineri</name>
    <dbReference type="NCBI Taxonomy" id="433720"/>
    <lineage>
        <taxon>Eukaryota</taxon>
        <taxon>Metazoa</taxon>
        <taxon>Spiralia</taxon>
        <taxon>Gnathifera</taxon>
        <taxon>Rotifera</taxon>
        <taxon>Eurotatoria</taxon>
        <taxon>Bdelloidea</taxon>
        <taxon>Adinetida</taxon>
        <taxon>Adinetidae</taxon>
        <taxon>Adineta</taxon>
    </lineage>
</organism>
<keyword evidence="6" id="KW-0175">Coiled coil</keyword>
<comment type="function">
    <text evidence="10">Essential for the assembly of the distal half of centrioles, required for centriole elongation. Acts as a negative regulator of centriole elongation.</text>
</comment>
<dbReference type="Proteomes" id="UP000663860">
    <property type="component" value="Unassembled WGS sequence"/>
</dbReference>
<dbReference type="InterPro" id="IPR033351">
    <property type="entry name" value="POC5"/>
</dbReference>
<accession>A0A815MC61</accession>
<comment type="caution">
    <text evidence="12">The sequence shown here is derived from an EMBL/GenBank/DDBJ whole genome shotgun (WGS) entry which is preliminary data.</text>
</comment>
<dbReference type="EMBL" id="CAJNOE010001360">
    <property type="protein sequence ID" value="CAF1416155.1"/>
    <property type="molecule type" value="Genomic_DNA"/>
</dbReference>
<dbReference type="PANTHER" id="PTHR28618">
    <property type="entry name" value="CENTROSOMAL PROTEIN POC5"/>
    <property type="match status" value="1"/>
</dbReference>
<name>A0A815MC61_9BILA</name>
<evidence type="ECO:0000313" key="13">
    <source>
        <dbReference type="Proteomes" id="UP000663860"/>
    </source>
</evidence>
<evidence type="ECO:0000256" key="11">
    <source>
        <dbReference type="SAM" id="MobiDB-lite"/>
    </source>
</evidence>
<comment type="similarity">
    <text evidence="2">Belongs to the POC5 family.</text>
</comment>
<evidence type="ECO:0000256" key="9">
    <source>
        <dbReference type="ARBA" id="ARBA00031694"/>
    </source>
</evidence>
<evidence type="ECO:0000256" key="7">
    <source>
        <dbReference type="ARBA" id="ARBA00023212"/>
    </source>
</evidence>
<proteinExistence type="inferred from homology"/>
<evidence type="ECO:0000256" key="6">
    <source>
        <dbReference type="ARBA" id="ARBA00023054"/>
    </source>
</evidence>
<protein>
    <recommendedName>
        <fullName evidence="3">Centrosomal protein POC5</fullName>
    </recommendedName>
    <alternativeName>
        <fullName evidence="9">Protein of centriole 5</fullName>
    </alternativeName>
</protein>
<evidence type="ECO:0000256" key="1">
    <source>
        <dbReference type="ARBA" id="ARBA00004114"/>
    </source>
</evidence>
<feature type="region of interest" description="Disordered" evidence="11">
    <location>
        <begin position="1"/>
        <end position="21"/>
    </location>
</feature>
<reference evidence="12" key="1">
    <citation type="submission" date="2021-02" db="EMBL/GenBank/DDBJ databases">
        <authorList>
            <person name="Nowell W R."/>
        </authorList>
    </citation>
    <scope>NUCLEOTIDE SEQUENCE</scope>
</reference>
<comment type="subcellular location">
    <subcellularLocation>
        <location evidence="1">Cytoplasm</location>
        <location evidence="1">Cytoskeleton</location>
        <location evidence="1">Microtubule organizing center</location>
        <location evidence="1">Centrosome</location>
        <location evidence="1">Centriole</location>
    </subcellularLocation>
</comment>
<keyword evidence="7" id="KW-0206">Cytoskeleton</keyword>
<evidence type="ECO:0000313" key="12">
    <source>
        <dbReference type="EMBL" id="CAF1416155.1"/>
    </source>
</evidence>
<evidence type="ECO:0000256" key="4">
    <source>
        <dbReference type="ARBA" id="ARBA00022490"/>
    </source>
</evidence>